<dbReference type="PANTHER" id="PTHR35205:SF1">
    <property type="entry name" value="ZU5 DOMAIN-CONTAINING PROTEIN"/>
    <property type="match status" value="1"/>
</dbReference>
<dbReference type="Pfam" id="PF24809">
    <property type="entry name" value="DUF7708"/>
    <property type="match status" value="1"/>
</dbReference>
<evidence type="ECO:0000259" key="1">
    <source>
        <dbReference type="Pfam" id="PF24809"/>
    </source>
</evidence>
<dbReference type="Gene3D" id="3.40.50.300">
    <property type="entry name" value="P-loop containing nucleotide triphosphate hydrolases"/>
    <property type="match status" value="1"/>
</dbReference>
<dbReference type="InterPro" id="IPR056125">
    <property type="entry name" value="DUF7708"/>
</dbReference>
<dbReference type="EMBL" id="LN649232">
    <property type="protein sequence ID" value="CEI41676.1"/>
    <property type="molecule type" value="Genomic_DNA"/>
</dbReference>
<dbReference type="PANTHER" id="PTHR35205">
    <property type="entry name" value="NB-ARC AND TPR DOMAIN PROTEIN"/>
    <property type="match status" value="1"/>
</dbReference>
<protein>
    <submittedName>
        <fullName evidence="3">Uncharacterized protein</fullName>
    </submittedName>
</protein>
<dbReference type="InterPro" id="IPR011990">
    <property type="entry name" value="TPR-like_helical_dom_sf"/>
</dbReference>
<dbReference type="GO" id="GO:0043531">
    <property type="term" value="F:ADP binding"/>
    <property type="evidence" value="ECO:0007669"/>
    <property type="project" value="InterPro"/>
</dbReference>
<dbReference type="Gene3D" id="1.25.40.10">
    <property type="entry name" value="Tetratricopeptide repeat domain"/>
    <property type="match status" value="1"/>
</dbReference>
<name>A0A2L2T9V3_9HYPO</name>
<evidence type="ECO:0000259" key="2">
    <source>
        <dbReference type="Pfam" id="PF25000"/>
    </source>
</evidence>
<dbReference type="SUPFAM" id="SSF52540">
    <property type="entry name" value="P-loop containing nucleoside triphosphate hydrolases"/>
    <property type="match status" value="1"/>
</dbReference>
<proteinExistence type="predicted"/>
<keyword evidence="4" id="KW-1185">Reference proteome</keyword>
<dbReference type="InterPro" id="IPR056681">
    <property type="entry name" value="DUF7779"/>
</dbReference>
<reference evidence="4" key="1">
    <citation type="submission" date="2014-10" db="EMBL/GenBank/DDBJ databases">
        <authorList>
            <person name="King R."/>
        </authorList>
    </citation>
    <scope>NUCLEOTIDE SEQUENCE [LARGE SCALE GENOMIC DNA]</scope>
    <source>
        <strain evidence="4">A3/5</strain>
    </source>
</reference>
<dbReference type="AlphaFoldDB" id="A0A2L2T9V3"/>
<dbReference type="SUPFAM" id="SSF48452">
    <property type="entry name" value="TPR-like"/>
    <property type="match status" value="1"/>
</dbReference>
<dbReference type="InterPro" id="IPR027417">
    <property type="entry name" value="P-loop_NTPase"/>
</dbReference>
<evidence type="ECO:0000313" key="4">
    <source>
        <dbReference type="Proteomes" id="UP000245910"/>
    </source>
</evidence>
<organism evidence="3 4">
    <name type="scientific">Fusarium venenatum</name>
    <dbReference type="NCBI Taxonomy" id="56646"/>
    <lineage>
        <taxon>Eukaryota</taxon>
        <taxon>Fungi</taxon>
        <taxon>Dikarya</taxon>
        <taxon>Ascomycota</taxon>
        <taxon>Pezizomycotina</taxon>
        <taxon>Sordariomycetes</taxon>
        <taxon>Hypocreomycetidae</taxon>
        <taxon>Hypocreales</taxon>
        <taxon>Nectriaceae</taxon>
        <taxon>Fusarium</taxon>
    </lineage>
</organism>
<evidence type="ECO:0000313" key="3">
    <source>
        <dbReference type="EMBL" id="CEI41676.1"/>
    </source>
</evidence>
<sequence length="877" mass="99415">MCITKSLVAWRVLMDQLTKIWLEAQVLQRQHLTVEEQETVEKVDSYEHLCEKLGKIQAQYKLERWVRLLARMDPFVSRLRSFATVLSVFAQAKPEVLSFVWGSVALVLELAAGHSAVLESIVDTFEQMERVLPRFQCYVKEYVSPSSTITHLRDAIRRYYQELIDQCQDYIRFLKASSLKNFLLLGRTSRKLRTGSTRRLKRLRHLSIDVEQEARIEEHRITYRTLNSLRVEPTMATILPYHGVTYRQNPAFYSRPQYLEQISAVLDPDTPRGLTSFALVGFGGCGKTQLAIEYTHRTNHYDAILWCAAENSLQLSESFAMHARRLDLIKGDDVPQKDLCIGKPSRWLMIFDNMEPFDGLSSFWPSGLSGSILVTTRNKTLAKEFTESQVSIPPFEPLDARRFLLQYRTSGTEHTCQEDNAAEIISQRLGNLPLALDLVRHHVSASGSSYNEFLKCYGEPSEPFLYDRISSTWRNEWYHQNVFATYTLGMQRMTNKAVDMIHVLAILDVSCIPLSIFGANKEEMLYNGPDVEDELPQLQDLLESPVANTYELDTVVSELMDGSLIDRNVGSGSLSLHRILQDSVAYSFDAATRSRSFGKVLFYLNGCFPAQRDGALEYDSHTEGHGLRWALKARSIRQELCLTLDLESDKCMLQVFQHNIALDMLANGQLREALPLLEAVHEYDASTSGVNADNFYRTLSLSICYRLLGKYIHAMDCSNIVMKVIQEHIGEDSVPMATARFCWGNLLLCMEDRVGAYNAFSMCFLTRQKLMPAHFDTAFAAHKLGAMAVQNGDLGASIQLLTQALQILGDTDPMSLAAIRTAYLLSTALLQSNQSDAAKLMRDRVNQALEAEGKRVDAEEAGYSQSFFDSLVLFRHL</sequence>
<dbReference type="Pfam" id="PF25000">
    <property type="entry name" value="DUF7779"/>
    <property type="match status" value="1"/>
</dbReference>
<dbReference type="Proteomes" id="UP000245910">
    <property type="component" value="Chromosome IIII"/>
</dbReference>
<accession>A0A2L2T9V3</accession>
<feature type="domain" description="DUF7779" evidence="2">
    <location>
        <begin position="490"/>
        <end position="588"/>
    </location>
</feature>
<feature type="domain" description="DUF7708" evidence="1">
    <location>
        <begin position="73"/>
        <end position="214"/>
    </location>
</feature>